<comment type="caution">
    <text evidence="2">The sequence shown here is derived from an EMBL/GenBank/DDBJ whole genome shotgun (WGS) entry which is preliminary data.</text>
</comment>
<organism evidence="2 3">
    <name type="scientific">Nocardiopsis endophytica</name>
    <dbReference type="NCBI Taxonomy" id="3018445"/>
    <lineage>
        <taxon>Bacteria</taxon>
        <taxon>Bacillati</taxon>
        <taxon>Actinomycetota</taxon>
        <taxon>Actinomycetes</taxon>
        <taxon>Streptosporangiales</taxon>
        <taxon>Nocardiopsidaceae</taxon>
        <taxon>Nocardiopsis</taxon>
    </lineage>
</organism>
<gene>
    <name evidence="2" type="ORF">O4J56_08400</name>
</gene>
<dbReference type="EMBL" id="JAQFWQ010000017">
    <property type="protein sequence ID" value="MDA2810652.1"/>
    <property type="molecule type" value="Genomic_DNA"/>
</dbReference>
<protein>
    <submittedName>
        <fullName evidence="2">Helix-turn-helix transcriptional regulator</fullName>
    </submittedName>
</protein>
<reference evidence="2 3" key="1">
    <citation type="submission" date="2023-01" db="EMBL/GenBank/DDBJ databases">
        <title>Draft genome sequence of Nocardiopsis sp. RSe5-2 isolated from halophytes.</title>
        <authorList>
            <person name="Duangmal K."/>
            <person name="Chantavorakit T."/>
        </authorList>
    </citation>
    <scope>NUCLEOTIDE SEQUENCE [LARGE SCALE GENOMIC DNA]</scope>
    <source>
        <strain evidence="2 3">RSe5-2</strain>
    </source>
</reference>
<dbReference type="SMART" id="SM00530">
    <property type="entry name" value="HTH_XRE"/>
    <property type="match status" value="1"/>
</dbReference>
<dbReference type="InterPro" id="IPR043917">
    <property type="entry name" value="DUF5753"/>
</dbReference>
<dbReference type="Pfam" id="PF19054">
    <property type="entry name" value="DUF5753"/>
    <property type="match status" value="1"/>
</dbReference>
<sequence length="282" mass="31796">MPGPTISRRQLSGVLRRLRRDGSLTLEEVADRLEWSSAKVSNIETGRTAKPSVTDVSALLRVYEVAEGTAEHDEVLALVRQSRKPGWWHRYGDVLTGAYVSLEAEATRISTYEPIVVPGLLQTENYARLHQRAASAPLAAEEVERAVEARKQRQALLARPDAPRLWAIIDENALRRMESEPEMMQEQLEHLVRVGEDTANGVTLQVLPTTKSFRSGLVGPFVILEYSGPDIAPFVFLETDTDGLYLERPEEIERYRTLLEQAQSIALDPHESVELMRSLMRR</sequence>
<dbReference type="PROSITE" id="PS50943">
    <property type="entry name" value="HTH_CROC1"/>
    <property type="match status" value="1"/>
</dbReference>
<proteinExistence type="predicted"/>
<evidence type="ECO:0000259" key="1">
    <source>
        <dbReference type="PROSITE" id="PS50943"/>
    </source>
</evidence>
<dbReference type="Proteomes" id="UP001527866">
    <property type="component" value="Unassembled WGS sequence"/>
</dbReference>
<name>A0ABT4U152_9ACTN</name>
<dbReference type="InterPro" id="IPR001387">
    <property type="entry name" value="Cro/C1-type_HTH"/>
</dbReference>
<evidence type="ECO:0000313" key="3">
    <source>
        <dbReference type="Proteomes" id="UP001527866"/>
    </source>
</evidence>
<keyword evidence="3" id="KW-1185">Reference proteome</keyword>
<dbReference type="RefSeq" id="WP_270684901.1">
    <property type="nucleotide sequence ID" value="NZ_JAQFWQ010000017.1"/>
</dbReference>
<dbReference type="CDD" id="cd00093">
    <property type="entry name" value="HTH_XRE"/>
    <property type="match status" value="1"/>
</dbReference>
<dbReference type="Gene3D" id="1.10.260.40">
    <property type="entry name" value="lambda repressor-like DNA-binding domains"/>
    <property type="match status" value="1"/>
</dbReference>
<dbReference type="Pfam" id="PF13560">
    <property type="entry name" value="HTH_31"/>
    <property type="match status" value="1"/>
</dbReference>
<accession>A0ABT4U152</accession>
<dbReference type="SUPFAM" id="SSF47413">
    <property type="entry name" value="lambda repressor-like DNA-binding domains"/>
    <property type="match status" value="1"/>
</dbReference>
<dbReference type="InterPro" id="IPR010982">
    <property type="entry name" value="Lambda_DNA-bd_dom_sf"/>
</dbReference>
<feature type="domain" description="HTH cro/C1-type" evidence="1">
    <location>
        <begin position="15"/>
        <end position="70"/>
    </location>
</feature>
<evidence type="ECO:0000313" key="2">
    <source>
        <dbReference type="EMBL" id="MDA2810652.1"/>
    </source>
</evidence>